<dbReference type="AlphaFoldDB" id="B7YZY7"/>
<dbReference type="InterPro" id="IPR027417">
    <property type="entry name" value="P-loop_NTPase"/>
</dbReference>
<organism evidence="1">
    <name type="scientific">Drosophila melanogaster</name>
    <name type="common">Fruit fly</name>
    <dbReference type="NCBI Taxonomy" id="7227"/>
    <lineage>
        <taxon>Eukaryota</taxon>
        <taxon>Metazoa</taxon>
        <taxon>Ecdysozoa</taxon>
        <taxon>Arthropoda</taxon>
        <taxon>Hexapoda</taxon>
        <taxon>Insecta</taxon>
        <taxon>Pterygota</taxon>
        <taxon>Neoptera</taxon>
        <taxon>Endopterygota</taxon>
        <taxon>Diptera</taxon>
        <taxon>Brachycera</taxon>
        <taxon>Muscomorpha</taxon>
        <taxon>Ephydroidea</taxon>
        <taxon>Drosophilidae</taxon>
        <taxon>Drosophila</taxon>
        <taxon>Sophophora</taxon>
    </lineage>
</organism>
<dbReference type="Bgee" id="FBgn0032986">
    <property type="expression patterns" value="Expressed in antennal olfactory receptor neuron of basiconic sensillum in antenna and 273 other cell types or tissues"/>
</dbReference>
<name>B7YZY7_DROME</name>
<reference evidence="1" key="1">
    <citation type="submission" date="2011-07" db="EMBL/GenBank/DDBJ databases">
        <authorList>
            <person name="Carlson J."/>
            <person name="Booth B."/>
            <person name="Frise E."/>
            <person name="Park S."/>
            <person name="Wan K."/>
            <person name="Yu C."/>
            <person name="Celniker S."/>
        </authorList>
    </citation>
    <scope>NUCLEOTIDE SEQUENCE</scope>
    <source>
        <strain evidence="1">Berkeley</strain>
    </source>
</reference>
<gene>
    <name evidence="1" type="primary">CG3262-RC</name>
</gene>
<dbReference type="EMBL" id="BT089047">
    <property type="protein sequence ID" value="AEK82615.1"/>
    <property type="molecule type" value="mRNA"/>
</dbReference>
<dbReference type="HOGENOM" id="CLU_024839_0_2_1"/>
<sequence length="61" mass="6580">MERLLINTIWRSYATKLTGSQVKLMARGLPKKQPIIGVQDIIVVASGKGGVGKSTVAAWQN</sequence>
<protein>
    <submittedName>
        <fullName evidence="1">RE72832p1</fullName>
    </submittedName>
</protein>
<dbReference type="SUPFAM" id="SSF52540">
    <property type="entry name" value="P-loop containing nucleoside triphosphate hydrolases"/>
    <property type="match status" value="1"/>
</dbReference>
<proteinExistence type="evidence at transcript level"/>
<dbReference type="Gene3D" id="3.40.50.300">
    <property type="entry name" value="P-loop containing nucleotide triphosphate hydrolases"/>
    <property type="match status" value="1"/>
</dbReference>
<dbReference type="VEuPathDB" id="VectorBase:FBgn0032986"/>
<dbReference type="OrthoDB" id="1741334at2759"/>
<dbReference type="ExpressionAtlas" id="B7YZY7">
    <property type="expression patterns" value="baseline and differential"/>
</dbReference>
<evidence type="ECO:0000313" key="1">
    <source>
        <dbReference type="EMBL" id="AEK82615.1"/>
    </source>
</evidence>
<accession>B7YZY7</accession>